<sequence length="535" mass="58060">MTLTRSLKWTAGVFLALLVLIVLLVDWNGLREPIARRISSGTGRSVAVNGDLSVHLSWRPRIVANNVVFGNAAWSPDPAMAEIKRLEFTIDLFKLLSGRLEFPEVALSEPHVLLEVNQDGVPNWVFDAQDKNKSVDVPTIGLLTIDHGSVIYRDRNHHTEMALDIRTLEDGKDDPQLRLEVAGKGRFKGLPTTLHARGGGLLSLRSADNPYPIRANATLGTTRASIEGSLLDPLHLKGEELNFKLEGSDLALLFPIIGVPFPPTPAYKFAGFLNHDGDVWTFRRFKGTVGQSDLGGNFTVDRGQRPQMISADLVSKQLLMRDLGGFIGAERGTQPSRTPPLSDKVLPAEPFSLEKLNAANADVHFRGEKILTENMLLNKMNAHLTVNDGVLKLAPLDFGIAGGNLVSRIEMDGRHLPIAIHVDTTAKGLHLDQLFPTFRLADANTGTLGGRARLAGHGNSVAQMLASANGETALIMDGGSVGELVLRLSNLDMANSLLVMLGGDRQVPIRCMVGNFKAIDGVFSVQDLVLDTPKH</sequence>
<name>A0ABX1T632_9PROT</name>
<dbReference type="Pfam" id="PF05170">
    <property type="entry name" value="AsmA"/>
    <property type="match status" value="1"/>
</dbReference>
<dbReference type="PANTHER" id="PTHR30441:SF9">
    <property type="entry name" value="ASMA FAMILY PROTEIN YHJG"/>
    <property type="match status" value="1"/>
</dbReference>
<evidence type="ECO:0000313" key="3">
    <source>
        <dbReference type="Proteomes" id="UP000886469"/>
    </source>
</evidence>
<dbReference type="PANTHER" id="PTHR30441">
    <property type="entry name" value="DUF748 DOMAIN-CONTAINING PROTEIN"/>
    <property type="match status" value="1"/>
</dbReference>
<protein>
    <submittedName>
        <fullName evidence="2">AsmA family protein</fullName>
    </submittedName>
</protein>
<proteinExistence type="predicted"/>
<dbReference type="Proteomes" id="UP000886469">
    <property type="component" value="Unassembled WGS sequence"/>
</dbReference>
<accession>A0ABX1T632</accession>
<dbReference type="InterPro" id="IPR052894">
    <property type="entry name" value="AsmA-related"/>
</dbReference>
<reference evidence="2" key="1">
    <citation type="submission" date="2019-03" db="EMBL/GenBank/DDBJ databases">
        <title>Metabolic reconstructions from genomes of highly enriched 'Candidatus Accumulibacter' and 'Candidatus Competibacter' bioreactor populations.</title>
        <authorList>
            <person name="Annavajhala M.K."/>
            <person name="Welles L."/>
            <person name="Abbas B."/>
            <person name="Sorokin D."/>
            <person name="Park H."/>
            <person name="Van Loosdrecht M."/>
            <person name="Chandran K."/>
        </authorList>
    </citation>
    <scope>NUCLEOTIDE SEQUENCE</scope>
    <source>
        <strain evidence="2">SBR_L</strain>
    </source>
</reference>
<gene>
    <name evidence="2" type="ORF">E4Q08_01510</name>
</gene>
<dbReference type="RefSeq" id="WP_169069095.1">
    <property type="nucleotide sequence ID" value="NZ_JAZKUC010000001.1"/>
</dbReference>
<evidence type="ECO:0000259" key="1">
    <source>
        <dbReference type="Pfam" id="PF05170"/>
    </source>
</evidence>
<comment type="caution">
    <text evidence="2">The sequence shown here is derived from an EMBL/GenBank/DDBJ whole genome shotgun (WGS) entry which is preliminary data.</text>
</comment>
<dbReference type="EMBL" id="SPMX01000004">
    <property type="protein sequence ID" value="NMQ04035.1"/>
    <property type="molecule type" value="Genomic_DNA"/>
</dbReference>
<evidence type="ECO:0000313" key="2">
    <source>
        <dbReference type="EMBL" id="NMQ04035.1"/>
    </source>
</evidence>
<feature type="domain" description="AsmA" evidence="1">
    <location>
        <begin position="5"/>
        <end position="527"/>
    </location>
</feature>
<organism evidence="2 3">
    <name type="scientific">Candidatus Accumulibacter contiguus</name>
    <dbReference type="NCBI Taxonomy" id="2954381"/>
    <lineage>
        <taxon>Bacteria</taxon>
        <taxon>Pseudomonadati</taxon>
        <taxon>Pseudomonadota</taxon>
        <taxon>Betaproteobacteria</taxon>
        <taxon>Candidatus Accumulibacter</taxon>
    </lineage>
</organism>
<keyword evidence="3" id="KW-1185">Reference proteome</keyword>
<dbReference type="InterPro" id="IPR007844">
    <property type="entry name" value="AsmA"/>
</dbReference>